<proteinExistence type="predicted"/>
<evidence type="ECO:0000313" key="1">
    <source>
        <dbReference type="EnsemblMetazoa" id="AARA014250-PA"/>
    </source>
</evidence>
<dbReference type="AlphaFoldDB" id="A0A182IFI3"/>
<keyword evidence="2" id="KW-1185">Reference proteome</keyword>
<dbReference type="Proteomes" id="UP000075840">
    <property type="component" value="Unassembled WGS sequence"/>
</dbReference>
<dbReference type="VEuPathDB" id="VectorBase:AARA014250"/>
<organism evidence="1 2">
    <name type="scientific">Anopheles arabiensis</name>
    <name type="common">Mosquito</name>
    <dbReference type="NCBI Taxonomy" id="7173"/>
    <lineage>
        <taxon>Eukaryota</taxon>
        <taxon>Metazoa</taxon>
        <taxon>Ecdysozoa</taxon>
        <taxon>Arthropoda</taxon>
        <taxon>Hexapoda</taxon>
        <taxon>Insecta</taxon>
        <taxon>Pterygota</taxon>
        <taxon>Neoptera</taxon>
        <taxon>Endopterygota</taxon>
        <taxon>Diptera</taxon>
        <taxon>Nematocera</taxon>
        <taxon>Culicoidea</taxon>
        <taxon>Culicidae</taxon>
        <taxon>Anophelinae</taxon>
        <taxon>Anopheles</taxon>
    </lineage>
</organism>
<dbReference type="EMBL" id="APCN01001867">
    <property type="status" value="NOT_ANNOTATED_CDS"/>
    <property type="molecule type" value="Genomic_DNA"/>
</dbReference>
<protein>
    <submittedName>
        <fullName evidence="1">Uncharacterized protein</fullName>
    </submittedName>
</protein>
<accession>A0A182IFI3</accession>
<name>A0A182IFI3_ANOAR</name>
<sequence>MKEALKHRYRSVKLRKRT</sequence>
<evidence type="ECO:0000313" key="2">
    <source>
        <dbReference type="Proteomes" id="UP000075840"/>
    </source>
</evidence>
<reference evidence="1" key="1">
    <citation type="submission" date="2022-08" db="UniProtKB">
        <authorList>
            <consortium name="EnsemblMetazoa"/>
        </authorList>
    </citation>
    <scope>IDENTIFICATION</scope>
    <source>
        <strain evidence="1">Dongola</strain>
    </source>
</reference>
<dbReference type="EnsemblMetazoa" id="AARA014250-RA">
    <property type="protein sequence ID" value="AARA014250-PA"/>
    <property type="gene ID" value="AARA014250"/>
</dbReference>